<keyword evidence="4" id="KW-1185">Reference proteome</keyword>
<proteinExistence type="predicted"/>
<evidence type="ECO:0000313" key="4">
    <source>
        <dbReference type="Proteomes" id="UP001601442"/>
    </source>
</evidence>
<gene>
    <name evidence="3" type="ORF">ACFYU5_04580</name>
</gene>
<comment type="caution">
    <text evidence="3">The sequence shown here is derived from an EMBL/GenBank/DDBJ whole genome shotgun (WGS) entry which is preliminary data.</text>
</comment>
<organism evidence="3 4">
    <name type="scientific">Nocardia aobensis</name>
    <dbReference type="NCBI Taxonomy" id="257277"/>
    <lineage>
        <taxon>Bacteria</taxon>
        <taxon>Bacillati</taxon>
        <taxon>Actinomycetota</taxon>
        <taxon>Actinomycetes</taxon>
        <taxon>Mycobacteriales</taxon>
        <taxon>Nocardiaceae</taxon>
        <taxon>Nocardia</taxon>
    </lineage>
</organism>
<accession>A0ABW6NZY8</accession>
<dbReference type="Proteomes" id="UP001601442">
    <property type="component" value="Unassembled WGS sequence"/>
</dbReference>
<dbReference type="EMBL" id="JBIAMT010000001">
    <property type="protein sequence ID" value="MFF0495661.1"/>
    <property type="molecule type" value="Genomic_DNA"/>
</dbReference>
<evidence type="ECO:0000256" key="1">
    <source>
        <dbReference type="SAM" id="MobiDB-lite"/>
    </source>
</evidence>
<dbReference type="RefSeq" id="WP_387389893.1">
    <property type="nucleotide sequence ID" value="NZ_JBIAMT010000001.1"/>
</dbReference>
<feature type="region of interest" description="Disordered" evidence="1">
    <location>
        <begin position="302"/>
        <end position="323"/>
    </location>
</feature>
<evidence type="ECO:0000259" key="2">
    <source>
        <dbReference type="Pfam" id="PF23275"/>
    </source>
</evidence>
<dbReference type="Pfam" id="PF23275">
    <property type="entry name" value="TPR_23"/>
    <property type="match status" value="1"/>
</dbReference>
<feature type="domain" description="TPR repeat" evidence="2">
    <location>
        <begin position="227"/>
        <end position="486"/>
    </location>
</feature>
<name>A0ABW6NZY8_9NOCA</name>
<evidence type="ECO:0000313" key="3">
    <source>
        <dbReference type="EMBL" id="MFF0495661.1"/>
    </source>
</evidence>
<sequence length="842" mass="91497">MPTRPDVEKWNTGKLSEWAAQIDTAIGTYETQLGRMLTQFTGTNWVGGARDAAYDRFSEENTEGRKLSQEIRDATAALRGADGRLADERRILLGKVADAEADTESPLALIVNDRWAVQTKQAILSGSQIQDDLRKTKERIDHHQGLINTAYYSLAGAISEVATAITNAAEKIRGRGDLLGSGIDAPVTPADTAKLGRDDGKAVHDALRPDGTIDKAKLEEIAGHLPQGILTEQELRDLADGKEVATIPAETQQYYHEFFQGAGKDGLVALTDQLSADEKAGKPGATDKLNALGNAMFALSNEKVGTGRGPDGKLQNPGSYNQLPQDLRDLLDRRSQDLDPAKLARPGQQAKDFHQLMSISDLVSHASPGNQPGTTLGIELQRQGASMADYLDSNRRVHGDILQGEGWQPGDAHRIDDSARKFFTAGLTNHDSSSALITGKLPPDVPTPHGDDVRPHADYDRGKFANEVLHHDWGDKGKTAAKLFDWVANDTHETGADGRPTEHALKARETLANLPNFFAPPETHGPNGDQPALNRHGDLATLKDGTTIMEDNAKLFAKDPELSKSLASVMGSNIDSFGERFPATGVADDGQLRLSSTDADRLLFLASQSDQGRLTLEVSRQAYEQTFFDDAFAKNGPNAGSVISEQSKYFGGLDGRITSAAENAMTFQDQADVKKYNDHQMHIYNVKKEAAKIIADMATAPLKVGSDVPGANYANVVAKHLTDGVVNHEIDGFVPKPQELRQVYPDIKSINAAADLDEQRRMINAAIDSGQDVGILKDPTTHRAIDFNLPTQAQLDARQGFNKKYGLEGYLNEYSQHHSIETLQDTARTQADLKVILTGRDH</sequence>
<protein>
    <recommendedName>
        <fullName evidence="2">TPR repeat domain-containing protein</fullName>
    </recommendedName>
</protein>
<reference evidence="3 4" key="1">
    <citation type="submission" date="2024-10" db="EMBL/GenBank/DDBJ databases">
        <title>The Natural Products Discovery Center: Release of the First 8490 Sequenced Strains for Exploring Actinobacteria Biosynthetic Diversity.</title>
        <authorList>
            <person name="Kalkreuter E."/>
            <person name="Kautsar S.A."/>
            <person name="Yang D."/>
            <person name="Bader C.D."/>
            <person name="Teijaro C.N."/>
            <person name="Fluegel L."/>
            <person name="Davis C.M."/>
            <person name="Simpson J.R."/>
            <person name="Lauterbach L."/>
            <person name="Steele A.D."/>
            <person name="Gui C."/>
            <person name="Meng S."/>
            <person name="Li G."/>
            <person name="Viehrig K."/>
            <person name="Ye F."/>
            <person name="Su P."/>
            <person name="Kiefer A.F."/>
            <person name="Nichols A."/>
            <person name="Cepeda A.J."/>
            <person name="Yan W."/>
            <person name="Fan B."/>
            <person name="Jiang Y."/>
            <person name="Adhikari A."/>
            <person name="Zheng C.-J."/>
            <person name="Schuster L."/>
            <person name="Cowan T.M."/>
            <person name="Smanski M.J."/>
            <person name="Chevrette M.G."/>
            <person name="De Carvalho L.P.S."/>
            <person name="Shen B."/>
        </authorList>
    </citation>
    <scope>NUCLEOTIDE SEQUENCE [LARGE SCALE GENOMIC DNA]</scope>
    <source>
        <strain evidence="3 4">NPDC004119</strain>
    </source>
</reference>
<dbReference type="InterPro" id="IPR057037">
    <property type="entry name" value="TPR_rep_actino"/>
</dbReference>